<gene>
    <name evidence="2" type="ORF">ElyMa_004114900</name>
</gene>
<evidence type="ECO:0000313" key="2">
    <source>
        <dbReference type="EMBL" id="GFR83078.1"/>
    </source>
</evidence>
<dbReference type="Proteomes" id="UP000762676">
    <property type="component" value="Unassembled WGS sequence"/>
</dbReference>
<dbReference type="EMBL" id="BMAT01008360">
    <property type="protein sequence ID" value="GFR83078.1"/>
    <property type="molecule type" value="Genomic_DNA"/>
</dbReference>
<comment type="caution">
    <text evidence="2">The sequence shown here is derived from an EMBL/GenBank/DDBJ whole genome shotgun (WGS) entry which is preliminary data.</text>
</comment>
<evidence type="ECO:0000259" key="1">
    <source>
        <dbReference type="Pfam" id="PF25898"/>
    </source>
</evidence>
<dbReference type="PANTHER" id="PTHR36902:SF1">
    <property type="entry name" value="ENRICHED IN SURFACE-LABELED PROTEOME PROTEIN 9"/>
    <property type="match status" value="1"/>
</dbReference>
<keyword evidence="3" id="KW-1185">Reference proteome</keyword>
<evidence type="ECO:0000313" key="3">
    <source>
        <dbReference type="Proteomes" id="UP000762676"/>
    </source>
</evidence>
<proteinExistence type="predicted"/>
<dbReference type="InterPro" id="IPR058831">
    <property type="entry name" value="LolA-like_dom_2nd"/>
</dbReference>
<reference evidence="2 3" key="1">
    <citation type="journal article" date="2021" name="Elife">
        <title>Chloroplast acquisition without the gene transfer in kleptoplastic sea slugs, Plakobranchus ocellatus.</title>
        <authorList>
            <person name="Maeda T."/>
            <person name="Takahashi S."/>
            <person name="Yoshida T."/>
            <person name="Shimamura S."/>
            <person name="Takaki Y."/>
            <person name="Nagai Y."/>
            <person name="Toyoda A."/>
            <person name="Suzuki Y."/>
            <person name="Arimoto A."/>
            <person name="Ishii H."/>
            <person name="Satoh N."/>
            <person name="Nishiyama T."/>
            <person name="Hasebe M."/>
            <person name="Maruyama T."/>
            <person name="Minagawa J."/>
            <person name="Obokata J."/>
            <person name="Shigenobu S."/>
        </authorList>
    </citation>
    <scope>NUCLEOTIDE SEQUENCE [LARGE SCALE GENOMIC DNA]</scope>
</reference>
<feature type="domain" description="LolA-like" evidence="1">
    <location>
        <begin position="13"/>
        <end position="175"/>
    </location>
</feature>
<protein>
    <submittedName>
        <fullName evidence="2">EF-hand domain-containing protein D1</fullName>
    </submittedName>
</protein>
<dbReference type="AlphaFoldDB" id="A0AAV4GBF1"/>
<organism evidence="2 3">
    <name type="scientific">Elysia marginata</name>
    <dbReference type="NCBI Taxonomy" id="1093978"/>
    <lineage>
        <taxon>Eukaryota</taxon>
        <taxon>Metazoa</taxon>
        <taxon>Spiralia</taxon>
        <taxon>Lophotrochozoa</taxon>
        <taxon>Mollusca</taxon>
        <taxon>Gastropoda</taxon>
        <taxon>Heterobranchia</taxon>
        <taxon>Euthyneura</taxon>
        <taxon>Panpulmonata</taxon>
        <taxon>Sacoglossa</taxon>
        <taxon>Placobranchoidea</taxon>
        <taxon>Plakobranchidae</taxon>
        <taxon>Elysia</taxon>
    </lineage>
</organism>
<sequence>PATGRKLKPPTRPLLSQDFETHIILNIISANMTKEFHQYYSFQGDHSVIDEREYGHREYGYAQYSTGQLLVVTPADLKCTVTDLGSSEQRFVFGYKRSNKKGHVPTPESVLHILQPDDDSVEIYVGKQSVRGIPCDVWYSCTFWEDMKSTMDLYWYFSDPQKWKPSGGSNSVPVRAWIKGVRFDTNGKPRNFEHKYEFVHWKNRITRPGYYQEMFDMKRQLFRFQMRALGRKADLFGDNVLDEIHDFSTGVAYIIDTARGNCSISPIEENDLDDTADASGHVTMRSAAELLLLEGTGQKPVYTGTRNIRGLDCDVWVAKRVNYPPGSRRNATWEWAFVNVGYFGNTFNITIVYYAPLI</sequence>
<feature type="domain" description="LolA-like" evidence="1">
    <location>
        <begin position="189"/>
        <end position="343"/>
    </location>
</feature>
<feature type="non-terminal residue" evidence="2">
    <location>
        <position position="1"/>
    </location>
</feature>
<accession>A0AAV4GBF1</accession>
<dbReference type="PANTHER" id="PTHR36902">
    <property type="entry name" value="ENRICHED IN SURFACE-LABELED PROTEOME PROTEIN 9"/>
    <property type="match status" value="1"/>
</dbReference>
<dbReference type="Pfam" id="PF25898">
    <property type="entry name" value="LolA_2nd_metazoa"/>
    <property type="match status" value="2"/>
</dbReference>
<name>A0AAV4GBF1_9GAST</name>